<keyword evidence="11" id="KW-1185">Reference proteome</keyword>
<evidence type="ECO:0000313" key="9">
    <source>
        <dbReference type="EMBL" id="AEQ39134.1"/>
    </source>
</evidence>
<dbReference type="PANTHER" id="PTHR43756">
    <property type="entry name" value="CHOLINE MONOOXYGENASE, CHLOROPLASTIC"/>
    <property type="match status" value="1"/>
</dbReference>
<organism evidence="9">
    <name type="scientific">Oceanimonas doudoroffii</name>
    <dbReference type="NCBI Taxonomy" id="84158"/>
    <lineage>
        <taxon>Bacteria</taxon>
        <taxon>Pseudomonadati</taxon>
        <taxon>Pseudomonadota</taxon>
        <taxon>Gammaproteobacteria</taxon>
        <taxon>Aeromonadales</taxon>
        <taxon>Aeromonadaceae</taxon>
        <taxon>Oceanimonas</taxon>
    </lineage>
</organism>
<dbReference type="AlphaFoldDB" id="G5CZH8"/>
<dbReference type="InterPro" id="IPR015881">
    <property type="entry name" value="ARHD_Rieske_2Fe_2S"/>
</dbReference>
<dbReference type="PROSITE" id="PS51296">
    <property type="entry name" value="RIESKE"/>
    <property type="match status" value="1"/>
</dbReference>
<dbReference type="GO" id="GO:0051537">
    <property type="term" value="F:2 iron, 2 sulfur cluster binding"/>
    <property type="evidence" value="ECO:0007669"/>
    <property type="project" value="UniProtKB-KW"/>
</dbReference>
<keyword evidence="2" id="KW-0001">2Fe-2S</keyword>
<keyword evidence="6" id="KW-0411">Iron-sulfur</keyword>
<dbReference type="PROSITE" id="PS00570">
    <property type="entry name" value="RING_HYDROXYL_ALPHA"/>
    <property type="match status" value="1"/>
</dbReference>
<dbReference type="GO" id="GO:0005506">
    <property type="term" value="F:iron ion binding"/>
    <property type="evidence" value="ECO:0007669"/>
    <property type="project" value="InterPro"/>
</dbReference>
<proteinExistence type="predicted"/>
<sequence>MSNHDSLIFALEPKYYNDPAIYEKEKQTLLATTWQFAGHISQIPNKGDYFRLEIAGESLFCVRDRKGDIRTFYNVCQHRGHEIVQNESGNTRMLVCPYHTWGYDLTGQLRNGPNLDSVRGLDKGKICLPQVSTEIFCGFIFVNLDPNAKPMDEVFPGVRDELREYVPHIDELKPLEFVEIFENCNWKVSVENYSECYHCGANHKTFVDGVIKPETYNVKHVGHTLQHTTECQNLERMTYPVDPTSNAYATRYKSWFLWPGFSFQVYPGNVLNTYHWRPVAVDKVLVYRGWYTIGGEESDVIRQLAKQDHDTTVAEDLVLVESVQRGLNSRGYRGGPLVVDPEEGVMSEHSLVAIHNWVREAIND</sequence>
<keyword evidence="3" id="KW-0479">Metal-binding</keyword>
<dbReference type="Pfam" id="PF00355">
    <property type="entry name" value="Rieske"/>
    <property type="match status" value="1"/>
</dbReference>
<accession>G5CZH8</accession>
<dbReference type="InterPro" id="IPR001663">
    <property type="entry name" value="Rng_hydr_dOase-A"/>
</dbReference>
<dbReference type="SUPFAM" id="SSF55961">
    <property type="entry name" value="Bet v1-like"/>
    <property type="match status" value="1"/>
</dbReference>
<dbReference type="PANTHER" id="PTHR43756:SF5">
    <property type="entry name" value="CHOLINE MONOOXYGENASE, CHLOROPLASTIC"/>
    <property type="match status" value="1"/>
</dbReference>
<keyword evidence="4" id="KW-0560">Oxidoreductase</keyword>
<evidence type="ECO:0000256" key="5">
    <source>
        <dbReference type="ARBA" id="ARBA00023004"/>
    </source>
</evidence>
<dbReference type="OrthoDB" id="9769355at2"/>
<dbReference type="InterPro" id="IPR036922">
    <property type="entry name" value="Rieske_2Fe-2S_sf"/>
</dbReference>
<evidence type="ECO:0000256" key="4">
    <source>
        <dbReference type="ARBA" id="ARBA00023002"/>
    </source>
</evidence>
<evidence type="ECO:0000259" key="8">
    <source>
        <dbReference type="PROSITE" id="PS51296"/>
    </source>
</evidence>
<dbReference type="EMBL" id="JN541240">
    <property type="protein sequence ID" value="AEQ39134.1"/>
    <property type="molecule type" value="Genomic_DNA"/>
</dbReference>
<dbReference type="CDD" id="cd03469">
    <property type="entry name" value="Rieske_RO_Alpha_N"/>
    <property type="match status" value="1"/>
</dbReference>
<protein>
    <submittedName>
        <fullName evidence="10">(2Fe-2S)-binding protein</fullName>
    </submittedName>
    <submittedName>
        <fullName evidence="9">Rieske 2Fe-2S family protein</fullName>
    </submittedName>
</protein>
<dbReference type="Gene3D" id="3.90.380.10">
    <property type="entry name" value="Naphthalene 1,2-dioxygenase Alpha Subunit, Chain A, domain 1"/>
    <property type="match status" value="1"/>
</dbReference>
<dbReference type="InterPro" id="IPR017941">
    <property type="entry name" value="Rieske_2Fe-2S"/>
</dbReference>
<evidence type="ECO:0000256" key="1">
    <source>
        <dbReference type="ARBA" id="ARBA00001962"/>
    </source>
</evidence>
<name>G5CZH8_9GAMM</name>
<evidence type="ECO:0000256" key="6">
    <source>
        <dbReference type="ARBA" id="ARBA00023014"/>
    </source>
</evidence>
<dbReference type="GO" id="GO:0016491">
    <property type="term" value="F:oxidoreductase activity"/>
    <property type="evidence" value="ECO:0007669"/>
    <property type="project" value="UniProtKB-KW"/>
</dbReference>
<dbReference type="InterPro" id="IPR015879">
    <property type="entry name" value="Ring_hydroxy_dOase_asu_C_dom"/>
</dbReference>
<dbReference type="Gene3D" id="2.102.10.10">
    <property type="entry name" value="Rieske [2Fe-2S] iron-sulphur domain"/>
    <property type="match status" value="1"/>
</dbReference>
<dbReference type="RefSeq" id="WP_094199897.1">
    <property type="nucleotide sequence ID" value="NZ_NBIM01000001.1"/>
</dbReference>
<comment type="cofactor">
    <cofactor evidence="1">
        <name>Fe cation</name>
        <dbReference type="ChEBI" id="CHEBI:24875"/>
    </cofactor>
</comment>
<dbReference type="Pfam" id="PF00848">
    <property type="entry name" value="Ring_hydroxyl_A"/>
    <property type="match status" value="1"/>
</dbReference>
<evidence type="ECO:0000256" key="3">
    <source>
        <dbReference type="ARBA" id="ARBA00022723"/>
    </source>
</evidence>
<dbReference type="Proteomes" id="UP000242757">
    <property type="component" value="Unassembled WGS sequence"/>
</dbReference>
<evidence type="ECO:0000313" key="10">
    <source>
        <dbReference type="EMBL" id="OXY83122.1"/>
    </source>
</evidence>
<dbReference type="EMBL" id="NBIM01000001">
    <property type="protein sequence ID" value="OXY83122.1"/>
    <property type="molecule type" value="Genomic_DNA"/>
</dbReference>
<evidence type="ECO:0000256" key="7">
    <source>
        <dbReference type="ARBA" id="ARBA00023027"/>
    </source>
</evidence>
<evidence type="ECO:0000256" key="2">
    <source>
        <dbReference type="ARBA" id="ARBA00022714"/>
    </source>
</evidence>
<gene>
    <name evidence="10" type="ORF">B6S08_06390</name>
</gene>
<dbReference type="PRINTS" id="PR00090">
    <property type="entry name" value="RNGDIOXGNASE"/>
</dbReference>
<keyword evidence="5" id="KW-0408">Iron</keyword>
<dbReference type="SUPFAM" id="SSF50022">
    <property type="entry name" value="ISP domain"/>
    <property type="match status" value="1"/>
</dbReference>
<keyword evidence="7" id="KW-0520">NAD</keyword>
<evidence type="ECO:0000313" key="11">
    <source>
        <dbReference type="Proteomes" id="UP000242757"/>
    </source>
</evidence>
<reference evidence="10 11" key="2">
    <citation type="submission" date="2017-08" db="EMBL/GenBank/DDBJ databases">
        <title>A Genome Sequence of Oceanimonas doudoroffii ATCC 27123T.</title>
        <authorList>
            <person name="Brennan M.A."/>
            <person name="Maclea K.S."/>
            <person name="Mcclelland W.D."/>
            <person name="Trachtenberg A.M."/>
        </authorList>
    </citation>
    <scope>NUCLEOTIDE SEQUENCE [LARGE SCALE GENOMIC DNA]</scope>
    <source>
        <strain evidence="10 11">ATCC 27123</strain>
    </source>
</reference>
<reference evidence="9" key="1">
    <citation type="submission" date="2011-08" db="EMBL/GenBank/DDBJ databases">
        <title>Multiple DMSP Lyases in the gamma-Proteobacterium Oceanimonas doudoroffii.</title>
        <authorList>
            <person name="Curson A.R.J."/>
            <person name="Fowler E.K."/>
            <person name="Dickens S."/>
            <person name="Johnston A.W.B."/>
            <person name="Todd J.D."/>
        </authorList>
    </citation>
    <scope>NUCLEOTIDE SEQUENCE</scope>
    <source>
        <strain evidence="9">DSM 7028</strain>
    </source>
</reference>
<feature type="domain" description="Rieske" evidence="8">
    <location>
        <begin position="34"/>
        <end position="142"/>
    </location>
</feature>